<proteinExistence type="predicted"/>
<dbReference type="Pfam" id="PF24924">
    <property type="entry name" value="DUF7745"/>
    <property type="match status" value="1"/>
</dbReference>
<dbReference type="PANTHER" id="PTHR48154:SF1">
    <property type="entry name" value="PROTEIN, PUTATIVE-RELATED"/>
    <property type="match status" value="1"/>
</dbReference>
<evidence type="ECO:0000259" key="1">
    <source>
        <dbReference type="Pfam" id="PF24924"/>
    </source>
</evidence>
<evidence type="ECO:0000313" key="3">
    <source>
        <dbReference type="Proteomes" id="UP001311915"/>
    </source>
</evidence>
<dbReference type="PANTHER" id="PTHR48154">
    <property type="entry name" value="PROTEIN, PUTATIVE-RELATED"/>
    <property type="match status" value="1"/>
</dbReference>
<name>A0AAV9K3D3_9SOLN</name>
<accession>A0AAV9K3D3</accession>
<reference evidence="2 3" key="1">
    <citation type="submission" date="2023-10" db="EMBL/GenBank/DDBJ databases">
        <title>Genome-Wide Identification Analysis in wild type Solanum Pinnatisectum Reveals Some Genes Defensing Phytophthora Infestans.</title>
        <authorList>
            <person name="Sun C."/>
        </authorList>
    </citation>
    <scope>NUCLEOTIDE SEQUENCE [LARGE SCALE GENOMIC DNA]</scope>
    <source>
        <strain evidence="2">LQN</strain>
        <tissue evidence="2">Leaf</tissue>
    </source>
</reference>
<evidence type="ECO:0000313" key="2">
    <source>
        <dbReference type="EMBL" id="KAK4707190.1"/>
    </source>
</evidence>
<feature type="domain" description="DUF7745" evidence="1">
    <location>
        <begin position="23"/>
        <end position="98"/>
    </location>
</feature>
<gene>
    <name evidence="2" type="ORF">R3W88_033242</name>
</gene>
<dbReference type="AlphaFoldDB" id="A0AAV9K3D3"/>
<dbReference type="Proteomes" id="UP001311915">
    <property type="component" value="Unassembled WGS sequence"/>
</dbReference>
<keyword evidence="3" id="KW-1185">Reference proteome</keyword>
<protein>
    <recommendedName>
        <fullName evidence="1">DUF7745 domain-containing protein</fullName>
    </recommendedName>
</protein>
<organism evidence="2 3">
    <name type="scientific">Solanum pinnatisectum</name>
    <name type="common">tansyleaf nightshade</name>
    <dbReference type="NCBI Taxonomy" id="50273"/>
    <lineage>
        <taxon>Eukaryota</taxon>
        <taxon>Viridiplantae</taxon>
        <taxon>Streptophyta</taxon>
        <taxon>Embryophyta</taxon>
        <taxon>Tracheophyta</taxon>
        <taxon>Spermatophyta</taxon>
        <taxon>Magnoliopsida</taxon>
        <taxon>eudicotyledons</taxon>
        <taxon>Gunneridae</taxon>
        <taxon>Pentapetalae</taxon>
        <taxon>asterids</taxon>
        <taxon>lamiids</taxon>
        <taxon>Solanales</taxon>
        <taxon>Solanaceae</taxon>
        <taxon>Solanoideae</taxon>
        <taxon>Solaneae</taxon>
        <taxon>Solanum</taxon>
    </lineage>
</organism>
<comment type="caution">
    <text evidence="2">The sequence shown here is derived from an EMBL/GenBank/DDBJ whole genome shotgun (WGS) entry which is preliminary data.</text>
</comment>
<dbReference type="EMBL" id="JAWPEI010000024">
    <property type="protein sequence ID" value="KAK4707190.1"/>
    <property type="molecule type" value="Genomic_DNA"/>
</dbReference>
<sequence length="120" mass="14039">MNNNQDLPNIQMIVSALQNLQNWWKNIHRIYRAEIRGHLGALLSLLGTRGNKVYIIQLMGFWDPNTVTFKFSDFEITLTLLEFSSFTELPIKGRLLMILSSHMSRFGRLEGYDEHQHEFA</sequence>
<dbReference type="InterPro" id="IPR056647">
    <property type="entry name" value="DUF7745"/>
</dbReference>